<keyword evidence="2" id="KW-0503">Monooxygenase</keyword>
<dbReference type="PRINTS" id="PR00420">
    <property type="entry name" value="RNGMNOXGNASE"/>
</dbReference>
<dbReference type="RefSeq" id="WP_369191642.1">
    <property type="nucleotide sequence ID" value="NZ_CP163431.1"/>
</dbReference>
<dbReference type="EMBL" id="CP163431">
    <property type="protein sequence ID" value="XDQ06777.1"/>
    <property type="molecule type" value="Genomic_DNA"/>
</dbReference>
<dbReference type="PANTHER" id="PTHR46865:SF2">
    <property type="entry name" value="MONOOXYGENASE"/>
    <property type="match status" value="1"/>
</dbReference>
<evidence type="ECO:0000259" key="1">
    <source>
        <dbReference type="Pfam" id="PF01494"/>
    </source>
</evidence>
<feature type="domain" description="FAD-binding" evidence="1">
    <location>
        <begin position="4"/>
        <end position="318"/>
    </location>
</feature>
<dbReference type="Pfam" id="PF01494">
    <property type="entry name" value="FAD_binding_3"/>
    <property type="match status" value="1"/>
</dbReference>
<reference evidence="2" key="1">
    <citation type="submission" date="2024-07" db="EMBL/GenBank/DDBJ databases">
        <authorList>
            <person name="Yu S.T."/>
        </authorList>
    </citation>
    <scope>NUCLEOTIDE SEQUENCE</scope>
    <source>
        <strain evidence="2">R08</strain>
    </source>
</reference>
<dbReference type="GO" id="GO:0071949">
    <property type="term" value="F:FAD binding"/>
    <property type="evidence" value="ECO:0007669"/>
    <property type="project" value="InterPro"/>
</dbReference>
<dbReference type="InterPro" id="IPR002938">
    <property type="entry name" value="FAD-bd"/>
</dbReference>
<dbReference type="InterPro" id="IPR051704">
    <property type="entry name" value="FAD_aromatic-hydroxylase"/>
</dbReference>
<sequence>MGRLKVLISGASIAGPALALWLARYGMDVTVVERWPELRTGGQLVDLRGVSREALRRMGVDTEVRSEREAIFGLSFVDGQGRTKGALRADQFGGDGPVAEIEILRGTLSRVLYEQSRDRVDYRFGDRITSTRDDGTKVHVEFASAPAESFDVVVGADGLHSELRESLFGPEANYLNHLGTYISFWTARNHIGIKDWTVAYSEPGRTIGMRSILGNTKAMAFFSFRAGAPSYDWRDVDAQMRIVKARASGMGWEAAALLSQIDTAPDFYFDTCSQVTLPKWSAGRIGLLGDAAYCASPLSGHGATIAMVGAYVLAGELAGTPEDITGAFARYERKLRPWIGRIQQSAPDSGKTMTPRTSYGIAFRNNLVRLASHVPGKELLIRSQINRSNAFTLDDYSRHLVAA</sequence>
<dbReference type="InterPro" id="IPR036188">
    <property type="entry name" value="FAD/NAD-bd_sf"/>
</dbReference>
<dbReference type="Gene3D" id="3.30.9.10">
    <property type="entry name" value="D-Amino Acid Oxidase, subunit A, domain 2"/>
    <property type="match status" value="1"/>
</dbReference>
<keyword evidence="2" id="KW-0560">Oxidoreductase</keyword>
<dbReference type="AlphaFoldDB" id="A0AB39MNW0"/>
<gene>
    <name evidence="2" type="ORF">AB5J58_44265</name>
</gene>
<evidence type="ECO:0000313" key="2">
    <source>
        <dbReference type="EMBL" id="XDQ06777.1"/>
    </source>
</evidence>
<proteinExistence type="predicted"/>
<protein>
    <submittedName>
        <fullName evidence="2">FAD-dependent monooxygenase</fullName>
    </submittedName>
</protein>
<organism evidence="2">
    <name type="scientific">Streptomyces sp. R08</name>
    <dbReference type="NCBI Taxonomy" id="3238624"/>
    <lineage>
        <taxon>Bacteria</taxon>
        <taxon>Bacillati</taxon>
        <taxon>Actinomycetota</taxon>
        <taxon>Actinomycetes</taxon>
        <taxon>Kitasatosporales</taxon>
        <taxon>Streptomycetaceae</taxon>
        <taxon>Streptomyces</taxon>
    </lineage>
</organism>
<dbReference type="SUPFAM" id="SSF51905">
    <property type="entry name" value="FAD/NAD(P)-binding domain"/>
    <property type="match status" value="1"/>
</dbReference>
<name>A0AB39MNW0_9ACTN</name>
<dbReference type="GO" id="GO:0004497">
    <property type="term" value="F:monooxygenase activity"/>
    <property type="evidence" value="ECO:0007669"/>
    <property type="project" value="UniProtKB-KW"/>
</dbReference>
<dbReference type="Gene3D" id="3.50.50.60">
    <property type="entry name" value="FAD/NAD(P)-binding domain"/>
    <property type="match status" value="1"/>
</dbReference>
<dbReference type="PANTHER" id="PTHR46865">
    <property type="entry name" value="OXIDOREDUCTASE-RELATED"/>
    <property type="match status" value="1"/>
</dbReference>
<accession>A0AB39MNW0</accession>